<keyword evidence="2" id="KW-1185">Reference proteome</keyword>
<gene>
    <name evidence="1" type="primary">61</name>
    <name evidence="1" type="ORF">SEA_HIYAA_61</name>
</gene>
<organism evidence="1 2">
    <name type="scientific">Streptomyces phage Hiyaa</name>
    <dbReference type="NCBI Taxonomy" id="2499072"/>
    <lineage>
        <taxon>Viruses</taxon>
        <taxon>Duplodnaviria</taxon>
        <taxon>Heunggongvirae</taxon>
        <taxon>Uroviricota</taxon>
        <taxon>Caudoviricetes</taxon>
        <taxon>Hiyaavirus</taxon>
        <taxon>Hiyaavirus hiyaa</taxon>
    </lineage>
</organism>
<protein>
    <submittedName>
        <fullName evidence="1">Uncharacterized protein</fullName>
    </submittedName>
</protein>
<dbReference type="GeneID" id="55009839"/>
<name>A0A3S9U8V9_9CAUD</name>
<dbReference type="RefSeq" id="YP_009818496.1">
    <property type="nucleotide sequence ID" value="NC_048139.1"/>
</dbReference>
<evidence type="ECO:0000313" key="2">
    <source>
        <dbReference type="Proteomes" id="UP000287372"/>
    </source>
</evidence>
<evidence type="ECO:0000313" key="1">
    <source>
        <dbReference type="EMBL" id="AZS06700.1"/>
    </source>
</evidence>
<reference evidence="1 2" key="1">
    <citation type="submission" date="2018-12" db="EMBL/GenBank/DDBJ databases">
        <authorList>
            <person name="Lieu J.K."/>
            <person name="Tian C.Z."/>
            <person name="Hsaio W.J."/>
            <person name="Shaffer C.D."/>
            <person name="Weston-Hafer K.A."/>
            <person name="Russell D.A."/>
            <person name="Pope W.H."/>
            <person name="Jacobs-Sera D."/>
            <person name="Hendrix R.W."/>
            <person name="Hatfull G.F."/>
        </authorList>
    </citation>
    <scope>NUCLEOTIDE SEQUENCE [LARGE SCALE GENOMIC DNA]</scope>
</reference>
<proteinExistence type="predicted"/>
<dbReference type="EMBL" id="MK279841">
    <property type="protein sequence ID" value="AZS06700.1"/>
    <property type="molecule type" value="Genomic_DNA"/>
</dbReference>
<dbReference type="Proteomes" id="UP000287372">
    <property type="component" value="Segment"/>
</dbReference>
<sequence>MPTPTPRERLQDRVESRLLAQGFNPDRVHAMAVLSVEAFYAENQDDPNYALAAEEAVRILMDVMPPFVVHMRAAFEQVAQAFENVTRAAASAGPYVDLAQRLQRAEQNQMTPEFDASGLPITDHPDEIELAGLMVDTGGPYRVLVPAEEETTSFLPTAHERLAPPEVIELTTREWHLGVARRLRQLGCTYSQLKAMHDNRDFETSQHHAAWFAFGDTVDDRQLDRANFVLENLERGDAFGIDMDDEAIARAEERYPEDRLTGAPHHLLVNGDHSGCGCGGHLVECETWNDPTWKHAASICGIRRTNCRHTPAHAYREPCPNDYVDTLGGGGASA</sequence>
<dbReference type="KEGG" id="vg:55009839"/>
<accession>A0A3S9U8V9</accession>